<proteinExistence type="predicted"/>
<dbReference type="Proteomes" id="UP000572540">
    <property type="component" value="Unassembled WGS sequence"/>
</dbReference>
<organism evidence="1 2">
    <name type="scientific">Paraburkholderia bryophila</name>
    <dbReference type="NCBI Taxonomy" id="420952"/>
    <lineage>
        <taxon>Bacteria</taxon>
        <taxon>Pseudomonadati</taxon>
        <taxon>Pseudomonadota</taxon>
        <taxon>Betaproteobacteria</taxon>
        <taxon>Burkholderiales</taxon>
        <taxon>Burkholderiaceae</taxon>
        <taxon>Paraburkholderia</taxon>
    </lineage>
</organism>
<comment type="caution">
    <text evidence="1">The sequence shown here is derived from an EMBL/GenBank/DDBJ whole genome shotgun (WGS) entry which is preliminary data.</text>
</comment>
<name>A0A7Z0AXZ1_9BURK</name>
<evidence type="ECO:0000313" key="2">
    <source>
        <dbReference type="Proteomes" id="UP000572540"/>
    </source>
</evidence>
<protein>
    <submittedName>
        <fullName evidence="1">Uncharacterized protein</fullName>
    </submittedName>
</protein>
<gene>
    <name evidence="1" type="ORF">GGD41_001197</name>
</gene>
<dbReference type="EMBL" id="JACCAU010000001">
    <property type="protein sequence ID" value="NYH13969.1"/>
    <property type="molecule type" value="Genomic_DNA"/>
</dbReference>
<evidence type="ECO:0000313" key="1">
    <source>
        <dbReference type="EMBL" id="NYH13969.1"/>
    </source>
</evidence>
<accession>A0A7Z0AXZ1</accession>
<sequence>MPTGNAQRILENIRYKRTAASLIR</sequence>
<reference evidence="1 2" key="1">
    <citation type="submission" date="2020-07" db="EMBL/GenBank/DDBJ databases">
        <title>Exploring microbial biodiversity for novel pathways involved in the catabolism of aromatic compounds derived from lignin.</title>
        <authorList>
            <person name="Elkins J."/>
        </authorList>
    </citation>
    <scope>NUCLEOTIDE SEQUENCE [LARGE SCALE GENOMIC DNA]</scope>
    <source>
        <strain evidence="1 2">H2C3B</strain>
    </source>
</reference>
<dbReference type="AlphaFoldDB" id="A0A7Z0AXZ1"/>